<accession>A0A1I5J778</accession>
<dbReference type="SUPFAM" id="SSF56024">
    <property type="entry name" value="Phospholipase D/nuclease"/>
    <property type="match status" value="2"/>
</dbReference>
<dbReference type="Proteomes" id="UP000198806">
    <property type="component" value="Unassembled WGS sequence"/>
</dbReference>
<dbReference type="InterPro" id="IPR022924">
    <property type="entry name" value="Cardiolipin_synthase"/>
</dbReference>
<keyword evidence="9 13" id="KW-0472">Membrane</keyword>
<dbReference type="PROSITE" id="PS50035">
    <property type="entry name" value="PLD"/>
    <property type="match status" value="1"/>
</dbReference>
<feature type="domain" description="PLD phosphodiesterase" evidence="14">
    <location>
        <begin position="332"/>
        <end position="359"/>
    </location>
</feature>
<evidence type="ECO:0000256" key="9">
    <source>
        <dbReference type="ARBA" id="ARBA00023136"/>
    </source>
</evidence>
<dbReference type="GO" id="GO:0005886">
    <property type="term" value="C:plasma membrane"/>
    <property type="evidence" value="ECO:0007669"/>
    <property type="project" value="UniProtKB-SubCell"/>
</dbReference>
<evidence type="ECO:0000256" key="12">
    <source>
        <dbReference type="NCBIfam" id="TIGR04265"/>
    </source>
</evidence>
<dbReference type="InterPro" id="IPR025202">
    <property type="entry name" value="PLD-like_dom"/>
</dbReference>
<keyword evidence="7 13" id="KW-1133">Transmembrane helix</keyword>
<feature type="transmembrane region" description="Helical" evidence="13">
    <location>
        <begin position="126"/>
        <end position="144"/>
    </location>
</feature>
<evidence type="ECO:0000313" key="16">
    <source>
        <dbReference type="Proteomes" id="UP000198806"/>
    </source>
</evidence>
<dbReference type="AlphaFoldDB" id="A0A1I5J778"/>
<evidence type="ECO:0000256" key="13">
    <source>
        <dbReference type="SAM" id="Phobius"/>
    </source>
</evidence>
<comment type="subcellular location">
    <subcellularLocation>
        <location evidence="1">Cell membrane</location>
        <topology evidence="1">Multi-pass membrane protein</topology>
    </subcellularLocation>
</comment>
<dbReference type="InterPro" id="IPR027379">
    <property type="entry name" value="CLS_N"/>
</dbReference>
<keyword evidence="3" id="KW-0444">Lipid biosynthesis</keyword>
<evidence type="ECO:0000256" key="2">
    <source>
        <dbReference type="ARBA" id="ARBA00022475"/>
    </source>
</evidence>
<dbReference type="Pfam" id="PF13091">
    <property type="entry name" value="PLDc_2"/>
    <property type="match status" value="2"/>
</dbReference>
<dbReference type="InterPro" id="IPR001736">
    <property type="entry name" value="PLipase_D/transphosphatidylase"/>
</dbReference>
<evidence type="ECO:0000259" key="14">
    <source>
        <dbReference type="PROSITE" id="PS50035"/>
    </source>
</evidence>
<dbReference type="GO" id="GO:0032049">
    <property type="term" value="P:cardiolipin biosynthetic process"/>
    <property type="evidence" value="ECO:0007669"/>
    <property type="project" value="UniProtKB-UniRule"/>
</dbReference>
<keyword evidence="5 13" id="KW-0812">Transmembrane</keyword>
<dbReference type="SMART" id="SM00155">
    <property type="entry name" value="PLDc"/>
    <property type="match status" value="2"/>
</dbReference>
<feature type="transmembrane region" description="Helical" evidence="13">
    <location>
        <begin position="100"/>
        <end position="120"/>
    </location>
</feature>
<dbReference type="Gene3D" id="3.30.870.10">
    <property type="entry name" value="Endonuclease Chain A"/>
    <property type="match status" value="2"/>
</dbReference>
<dbReference type="CDD" id="cd09160">
    <property type="entry name" value="PLDc_SMU_988_like_2"/>
    <property type="match status" value="1"/>
</dbReference>
<dbReference type="EMBL" id="FOWD01000070">
    <property type="protein sequence ID" value="SFO68463.1"/>
    <property type="molecule type" value="Genomic_DNA"/>
</dbReference>
<dbReference type="STRING" id="1527.SAMN04489757_1701"/>
<evidence type="ECO:0000256" key="11">
    <source>
        <dbReference type="ARBA" id="ARBA00023264"/>
    </source>
</evidence>
<organism evidence="15 16">
    <name type="scientific">Anaerocolumna aminovalerica</name>
    <dbReference type="NCBI Taxonomy" id="1527"/>
    <lineage>
        <taxon>Bacteria</taxon>
        <taxon>Bacillati</taxon>
        <taxon>Bacillota</taxon>
        <taxon>Clostridia</taxon>
        <taxon>Lachnospirales</taxon>
        <taxon>Lachnospiraceae</taxon>
        <taxon>Anaerocolumna</taxon>
    </lineage>
</organism>
<dbReference type="NCBIfam" id="TIGR04265">
    <property type="entry name" value="bac_cardiolipin"/>
    <property type="match status" value="1"/>
</dbReference>
<keyword evidence="6" id="KW-0677">Repeat</keyword>
<evidence type="ECO:0000256" key="3">
    <source>
        <dbReference type="ARBA" id="ARBA00022516"/>
    </source>
</evidence>
<keyword evidence="8" id="KW-0443">Lipid metabolism</keyword>
<dbReference type="Pfam" id="PF13396">
    <property type="entry name" value="PLDc_N"/>
    <property type="match status" value="1"/>
</dbReference>
<evidence type="ECO:0000256" key="7">
    <source>
        <dbReference type="ARBA" id="ARBA00022989"/>
    </source>
</evidence>
<evidence type="ECO:0000256" key="5">
    <source>
        <dbReference type="ARBA" id="ARBA00022692"/>
    </source>
</evidence>
<gene>
    <name evidence="15" type="ORF">SAMN04489757_1701</name>
</gene>
<keyword evidence="16" id="KW-1185">Reference proteome</keyword>
<dbReference type="CDD" id="cd09154">
    <property type="entry name" value="PLDc_SMU_988_like_1"/>
    <property type="match status" value="1"/>
</dbReference>
<protein>
    <recommendedName>
        <fullName evidence="12">Cardiolipin synthase</fullName>
        <ecNumber evidence="12">2.7.8.-</ecNumber>
    </recommendedName>
</protein>
<sequence length="597" mass="70189">MLFYRFHFLKNKLFSYKLTELLDNIEKVLKENIEIVIEKQRKRKGFYWSSTNLKREYVLKESRESLQKKERIKRGDIVSNILNDDLIGTSKSYFSGALRFMLVGLLVLIQFALILLLTYWLSESTIYIYMLIEIGSIFITIGLVNDNRSPSFKLGWICIVLILPITGHIMYALWGKTGSKKKIEKKVLAKLNHGNQYYHYNPELAQEYEKKYPTKSRMSRYLESQQFPLFKNNHISYYPMGEDVFEAIFKDIQKAEKFILINFFIIADGVLWRKIHELLLGKIKEGVEVKFMYDDFGATLRTPKNFRRNLEAEGFQIGVFNPIHKYTDKLYMNYRSHQKIIVIDGNIGYTGGMNLADEYVNLVHRFGTWKDNAVRVEGDAIWGLTVTFLQMWEICNPNQVIDYNLYRPTKVFKKNDVYCHVVSDGPVNHPNNPIENIYKQIITYAKKFIYITTPYLIIEDDMKQALITAAKSGVDVRIITPFIPDKKHVKILTNYNYGRLLEGGVKIYEYTPGFIHAKTIINEDCGIIGTINMDYRSFYLHYECGLWMCNKDVIQVIKDDFLKTINESQEISYIDWKNRPWQLKVYQPFLNLFSTLM</sequence>
<evidence type="ECO:0000256" key="1">
    <source>
        <dbReference type="ARBA" id="ARBA00004651"/>
    </source>
</evidence>
<keyword evidence="4" id="KW-0808">Transferase</keyword>
<dbReference type="PANTHER" id="PTHR21248">
    <property type="entry name" value="CARDIOLIPIN SYNTHASE"/>
    <property type="match status" value="1"/>
</dbReference>
<proteinExistence type="predicted"/>
<evidence type="ECO:0000313" key="15">
    <source>
        <dbReference type="EMBL" id="SFO68463.1"/>
    </source>
</evidence>
<feature type="transmembrane region" description="Helical" evidence="13">
    <location>
        <begin position="156"/>
        <end position="174"/>
    </location>
</feature>
<keyword evidence="10" id="KW-0594">Phospholipid biosynthesis</keyword>
<name>A0A1I5J778_9FIRM</name>
<keyword evidence="2" id="KW-1003">Cell membrane</keyword>
<dbReference type="EC" id="2.7.8.-" evidence="12"/>
<keyword evidence="11" id="KW-1208">Phospholipid metabolism</keyword>
<evidence type="ECO:0000256" key="8">
    <source>
        <dbReference type="ARBA" id="ARBA00023098"/>
    </source>
</evidence>
<evidence type="ECO:0000256" key="6">
    <source>
        <dbReference type="ARBA" id="ARBA00022737"/>
    </source>
</evidence>
<evidence type="ECO:0000256" key="4">
    <source>
        <dbReference type="ARBA" id="ARBA00022679"/>
    </source>
</evidence>
<dbReference type="PANTHER" id="PTHR21248:SF22">
    <property type="entry name" value="PHOSPHOLIPASE D"/>
    <property type="match status" value="1"/>
</dbReference>
<dbReference type="GO" id="GO:0008808">
    <property type="term" value="F:cardiolipin synthase activity"/>
    <property type="evidence" value="ECO:0007669"/>
    <property type="project" value="UniProtKB-UniRule"/>
</dbReference>
<reference evidence="15 16" key="1">
    <citation type="submission" date="2016-10" db="EMBL/GenBank/DDBJ databases">
        <authorList>
            <person name="de Groot N.N."/>
        </authorList>
    </citation>
    <scope>NUCLEOTIDE SEQUENCE [LARGE SCALE GENOMIC DNA]</scope>
    <source>
        <strain evidence="15 16">DSM 1283</strain>
    </source>
</reference>
<evidence type="ECO:0000256" key="10">
    <source>
        <dbReference type="ARBA" id="ARBA00023209"/>
    </source>
</evidence>